<organism evidence="2">
    <name type="scientific">uncultured Rubrobacteraceae bacterium</name>
    <dbReference type="NCBI Taxonomy" id="349277"/>
    <lineage>
        <taxon>Bacteria</taxon>
        <taxon>Bacillati</taxon>
        <taxon>Actinomycetota</taxon>
        <taxon>Rubrobacteria</taxon>
        <taxon>Rubrobacterales</taxon>
        <taxon>Rubrobacteraceae</taxon>
        <taxon>environmental samples</taxon>
    </lineage>
</organism>
<accession>A0A6J4SLT0</accession>
<evidence type="ECO:0000256" key="1">
    <source>
        <dbReference type="SAM" id="Phobius"/>
    </source>
</evidence>
<dbReference type="EMBL" id="CADCVK010000347">
    <property type="protein sequence ID" value="CAA9495741.1"/>
    <property type="molecule type" value="Genomic_DNA"/>
</dbReference>
<feature type="transmembrane region" description="Helical" evidence="1">
    <location>
        <begin position="24"/>
        <end position="47"/>
    </location>
</feature>
<reference evidence="2" key="1">
    <citation type="submission" date="2020-02" db="EMBL/GenBank/DDBJ databases">
        <authorList>
            <person name="Meier V. D."/>
        </authorList>
    </citation>
    <scope>NUCLEOTIDE SEQUENCE</scope>
    <source>
        <strain evidence="2">AVDCRST_MAG12</strain>
    </source>
</reference>
<keyword evidence="1" id="KW-1133">Transmembrane helix</keyword>
<keyword evidence="1" id="KW-0472">Membrane</keyword>
<sequence>MSAAENGAAGDRRARTTPDGRSALLARVAALLVLLVYVAGLCVNAWLERRLGLRGENSLEDLVLIVGFGMFAVVGALLVAKRPDNLVGWIMGAAVLILGVFLSAKATPPT</sequence>
<gene>
    <name evidence="2" type="ORF">AVDCRST_MAG12-2352</name>
</gene>
<evidence type="ECO:0000313" key="2">
    <source>
        <dbReference type="EMBL" id="CAA9495741.1"/>
    </source>
</evidence>
<feature type="transmembrane region" description="Helical" evidence="1">
    <location>
        <begin position="59"/>
        <end position="80"/>
    </location>
</feature>
<proteinExistence type="predicted"/>
<dbReference type="AlphaFoldDB" id="A0A6J4SLT0"/>
<protein>
    <submittedName>
        <fullName evidence="2">Uncharacterized protein</fullName>
    </submittedName>
</protein>
<name>A0A6J4SLT0_9ACTN</name>
<feature type="transmembrane region" description="Helical" evidence="1">
    <location>
        <begin position="86"/>
        <end position="104"/>
    </location>
</feature>
<keyword evidence="1" id="KW-0812">Transmembrane</keyword>